<dbReference type="PANTHER" id="PTHR30290:SF64">
    <property type="entry name" value="ABC TRANSPORTER PERIPLASMIC BINDING PROTEIN"/>
    <property type="match status" value="1"/>
</dbReference>
<dbReference type="InterPro" id="IPR000914">
    <property type="entry name" value="SBP_5_dom"/>
</dbReference>
<reference evidence="5" key="1">
    <citation type="journal article" date="2019" name="Int. J. Syst. Evol. Microbiol.">
        <title>The Global Catalogue of Microorganisms (GCM) 10K type strain sequencing project: providing services to taxonomists for standard genome sequencing and annotation.</title>
        <authorList>
            <consortium name="The Broad Institute Genomics Platform"/>
            <consortium name="The Broad Institute Genome Sequencing Center for Infectious Disease"/>
            <person name="Wu L."/>
            <person name="Ma J."/>
        </authorList>
    </citation>
    <scope>NUCLEOTIDE SEQUENCE [LARGE SCALE GENOMIC DNA]</scope>
    <source>
        <strain evidence="5">KCTC 52141</strain>
    </source>
</reference>
<gene>
    <name evidence="4" type="ORF">ACFOEB_07325</name>
</gene>
<accession>A0ABV7HQL7</accession>
<dbReference type="PANTHER" id="PTHR30290">
    <property type="entry name" value="PERIPLASMIC BINDING COMPONENT OF ABC TRANSPORTER"/>
    <property type="match status" value="1"/>
</dbReference>
<dbReference type="Proteomes" id="UP001595548">
    <property type="component" value="Unassembled WGS sequence"/>
</dbReference>
<dbReference type="RefSeq" id="WP_382415518.1">
    <property type="nucleotide sequence ID" value="NZ_AP031500.1"/>
</dbReference>
<sequence>MKFLRNVLVSLTLSFAACAVFAADSEGGANSVKVIKSHAFADHGEAKYPADFSHFDYVNPEAPKGGELVLATIGTYDSFNRYASRGDAEVNSEAFYDTLMVDSDDEIGVLYPLIAESIEYPEDYTWVAFNLNPEARFQDGTAITADDVVFSFNKFMDQGVSFVKNYYKDVKNVTALSPHKVKFIFSKSNRDYIAGLASFNILPKQYWADRDLSEPLNEPPLGSGAYRVVDYKMGQFATYELIDEYWAADLPSRKGQQNFKRIRYDYYRDDTVALEAFKAGEFDFRRENVAKQWAEGYDVPAVKNGNIIKEELQHKIPQPMQAFVFNIQREPFKDRRVREALNYLLDFEWLNKNLFYSSYTRNTSYFENTPYKAQGKPDGLELEILSKYRDQLPKEVFSDVWRPNKTKGDGNIRNEMRQALRLLKEAGWELKDKKLVNTKTDKPFSFEILLYSPSMERVVLPFKRNLERVGIDVSVRMVDTTQYLNRLRSRDFDMTPQGYSAMPYPSSNMKLRWHTDYMDSTYNQAGVSNPVIDDLLEKIEASQEDEERLLALGHVFDRVALWNYYVIPQWHSKSFRIAHWNKFSRPDTRPKYAIGLDSWWYDPDKAESLGKKPN</sequence>
<evidence type="ECO:0000313" key="4">
    <source>
        <dbReference type="EMBL" id="MFC3155008.1"/>
    </source>
</evidence>
<proteinExistence type="predicted"/>
<comment type="caution">
    <text evidence="4">The sequence shown here is derived from an EMBL/GenBank/DDBJ whole genome shotgun (WGS) entry which is preliminary data.</text>
</comment>
<dbReference type="Gene3D" id="3.10.105.10">
    <property type="entry name" value="Dipeptide-binding Protein, Domain 3"/>
    <property type="match status" value="1"/>
</dbReference>
<dbReference type="InterPro" id="IPR030678">
    <property type="entry name" value="Peptide/Ni-bd"/>
</dbReference>
<feature type="domain" description="Solute-binding protein family 5" evidence="3">
    <location>
        <begin position="110"/>
        <end position="508"/>
    </location>
</feature>
<keyword evidence="5" id="KW-1185">Reference proteome</keyword>
<feature type="chain" id="PRO_5047224256" evidence="2">
    <location>
        <begin position="23"/>
        <end position="614"/>
    </location>
</feature>
<dbReference type="EMBL" id="JBHRTL010000006">
    <property type="protein sequence ID" value="MFC3155008.1"/>
    <property type="molecule type" value="Genomic_DNA"/>
</dbReference>
<evidence type="ECO:0000313" key="5">
    <source>
        <dbReference type="Proteomes" id="UP001595548"/>
    </source>
</evidence>
<evidence type="ECO:0000256" key="2">
    <source>
        <dbReference type="SAM" id="SignalP"/>
    </source>
</evidence>
<dbReference type="Pfam" id="PF00496">
    <property type="entry name" value="SBP_bac_5"/>
    <property type="match status" value="1"/>
</dbReference>
<evidence type="ECO:0000259" key="3">
    <source>
        <dbReference type="Pfam" id="PF00496"/>
    </source>
</evidence>
<dbReference type="SUPFAM" id="SSF53850">
    <property type="entry name" value="Periplasmic binding protein-like II"/>
    <property type="match status" value="1"/>
</dbReference>
<keyword evidence="1 2" id="KW-0732">Signal</keyword>
<dbReference type="PIRSF" id="PIRSF002741">
    <property type="entry name" value="MppA"/>
    <property type="match status" value="1"/>
</dbReference>
<dbReference type="PROSITE" id="PS51257">
    <property type="entry name" value="PROKAR_LIPOPROTEIN"/>
    <property type="match status" value="1"/>
</dbReference>
<evidence type="ECO:0000256" key="1">
    <source>
        <dbReference type="ARBA" id="ARBA00022729"/>
    </source>
</evidence>
<dbReference type="InterPro" id="IPR039424">
    <property type="entry name" value="SBP_5"/>
</dbReference>
<dbReference type="CDD" id="cd08497">
    <property type="entry name" value="MbnE-like"/>
    <property type="match status" value="1"/>
</dbReference>
<dbReference type="Gene3D" id="3.40.190.10">
    <property type="entry name" value="Periplasmic binding protein-like II"/>
    <property type="match status" value="1"/>
</dbReference>
<protein>
    <submittedName>
        <fullName evidence="4">Extracellular solute-binding protein</fullName>
    </submittedName>
</protein>
<name>A0ABV7HQL7_9GAMM</name>
<feature type="signal peptide" evidence="2">
    <location>
        <begin position="1"/>
        <end position="22"/>
    </location>
</feature>
<organism evidence="4 5">
    <name type="scientific">Gilvimarinus japonicus</name>
    <dbReference type="NCBI Taxonomy" id="1796469"/>
    <lineage>
        <taxon>Bacteria</taxon>
        <taxon>Pseudomonadati</taxon>
        <taxon>Pseudomonadota</taxon>
        <taxon>Gammaproteobacteria</taxon>
        <taxon>Cellvibrionales</taxon>
        <taxon>Cellvibrionaceae</taxon>
        <taxon>Gilvimarinus</taxon>
    </lineage>
</organism>